<feature type="domain" description="DNA2/NAM7 helicase-like C-terminal" evidence="24">
    <location>
        <begin position="1110"/>
        <end position="1191"/>
    </location>
</feature>
<evidence type="ECO:0000256" key="5">
    <source>
        <dbReference type="ARBA" id="ARBA00022485"/>
    </source>
</evidence>
<evidence type="ECO:0000256" key="11">
    <source>
        <dbReference type="ARBA" id="ARBA00022801"/>
    </source>
</evidence>
<evidence type="ECO:0000256" key="12">
    <source>
        <dbReference type="ARBA" id="ARBA00022806"/>
    </source>
</evidence>
<evidence type="ECO:0000256" key="2">
    <source>
        <dbReference type="ARBA" id="ARBA00004123"/>
    </source>
</evidence>
<dbReference type="Pfam" id="PF08696">
    <property type="entry name" value="Dna2"/>
    <property type="match status" value="1"/>
</dbReference>
<evidence type="ECO:0000256" key="19">
    <source>
        <dbReference type="ARBA" id="ARBA00023268"/>
    </source>
</evidence>
<keyword evidence="8" id="KW-0479">Metal-binding</keyword>
<dbReference type="GO" id="GO:0046872">
    <property type="term" value="F:metal ion binding"/>
    <property type="evidence" value="ECO:0007669"/>
    <property type="project" value="UniProtKB-KW"/>
</dbReference>
<dbReference type="GO" id="GO:0017116">
    <property type="term" value="F:single-stranded DNA helicase activity"/>
    <property type="evidence" value="ECO:0007669"/>
    <property type="project" value="InterPro"/>
</dbReference>
<dbReference type="Gene3D" id="3.90.320.10">
    <property type="match status" value="1"/>
</dbReference>
<name>A0A7I8JHR8_SPIIN</name>
<feature type="domain" description="DNA2/NAM7 helicase helicase" evidence="23">
    <location>
        <begin position="860"/>
        <end position="952"/>
    </location>
</feature>
<keyword evidence="15" id="KW-0411">Iron-sulfur</keyword>
<evidence type="ECO:0000256" key="4">
    <source>
        <dbReference type="ARBA" id="ARBA00012551"/>
    </source>
</evidence>
<evidence type="ECO:0000256" key="8">
    <source>
        <dbReference type="ARBA" id="ARBA00022723"/>
    </source>
</evidence>
<feature type="compositionally biased region" description="Polar residues" evidence="21">
    <location>
        <begin position="16"/>
        <end position="25"/>
    </location>
</feature>
<keyword evidence="17" id="KW-0234">DNA repair</keyword>
<evidence type="ECO:0000256" key="9">
    <source>
        <dbReference type="ARBA" id="ARBA00022741"/>
    </source>
</evidence>
<feature type="domain" description="DNA replication factor Dna2 N-terminal" evidence="22">
    <location>
        <begin position="324"/>
        <end position="525"/>
    </location>
</feature>
<feature type="compositionally biased region" description="Low complexity" evidence="21">
    <location>
        <begin position="39"/>
        <end position="64"/>
    </location>
</feature>
<keyword evidence="26" id="KW-1185">Reference proteome</keyword>
<dbReference type="Proteomes" id="UP001189122">
    <property type="component" value="Unassembled WGS sequence"/>
</dbReference>
<dbReference type="GO" id="GO:0005634">
    <property type="term" value="C:nucleus"/>
    <property type="evidence" value="ECO:0007669"/>
    <property type="project" value="UniProtKB-SubCell"/>
</dbReference>
<dbReference type="CDD" id="cd22318">
    <property type="entry name" value="DNA2_N-like"/>
    <property type="match status" value="1"/>
</dbReference>
<dbReference type="GO" id="GO:0003677">
    <property type="term" value="F:DNA binding"/>
    <property type="evidence" value="ECO:0007669"/>
    <property type="project" value="UniProtKB-KW"/>
</dbReference>
<keyword evidence="11" id="KW-0378">Hydrolase</keyword>
<evidence type="ECO:0000256" key="16">
    <source>
        <dbReference type="ARBA" id="ARBA00023125"/>
    </source>
</evidence>
<dbReference type="GO" id="GO:0051539">
    <property type="term" value="F:4 iron, 4 sulfur cluster binding"/>
    <property type="evidence" value="ECO:0007669"/>
    <property type="project" value="UniProtKB-KW"/>
</dbReference>
<keyword evidence="7" id="KW-0540">Nuclease</keyword>
<evidence type="ECO:0000256" key="15">
    <source>
        <dbReference type="ARBA" id="ARBA00023014"/>
    </source>
</evidence>
<comment type="catalytic activity">
    <reaction evidence="20">
        <text>ATP + H2O = ADP + phosphate + H(+)</text>
        <dbReference type="Rhea" id="RHEA:13065"/>
        <dbReference type="ChEBI" id="CHEBI:15377"/>
        <dbReference type="ChEBI" id="CHEBI:15378"/>
        <dbReference type="ChEBI" id="CHEBI:30616"/>
        <dbReference type="ChEBI" id="CHEBI:43474"/>
        <dbReference type="ChEBI" id="CHEBI:456216"/>
        <dbReference type="EC" id="3.6.4.12"/>
    </reaction>
</comment>
<dbReference type="EC" id="3.6.4.12" evidence="4"/>
<dbReference type="Pfam" id="PF13086">
    <property type="entry name" value="AAA_11"/>
    <property type="match status" value="2"/>
</dbReference>
<sequence length="1233" mass="136148">MGPRKRAVSASSSRKPNQNLRQSQPAKFGIQHFFERHSQAAAAAAVASSDASSEPASSSADSEAGCGQCAPLPGVVPPEPSAAAPQDGEEEGPSPISPEVTKGVSVKRFRFSPRMLIKQSQDDGEDEVTWKISPVNQRLRSLTTKTVQDGLSVPPIGLKQNISSLRSCSQEKVLGYSRNTFFHDISQRDGCEKNGDSNIVSAVESQTTFRTPPSVSYGPLELGSTEYRKVLAALLELLDQVEGEIAIDGSTEAPRKCVIEGQMEMTCKINTSDEHKAFANTSAELDHNAYCSQNLLVLEVTEEHRSNDSSNVREPVKVLRLLNERSGEEQALDLCDEWFYSLIGPGDTVNVIGEFDGHERYTIDRNYNLIIVHPHILVSGTRVASSFSCPRRSVLDERLKINEHSTPALIGTLLHQVFQAGLLKDSPTRAFMEEYVGALLQQNVESLYACGVGEGDTYVTLVREIPRMLNWIKLFRDEQGPKKPMVDFGQYDGEKSIAITEVMDIEEMAQAPRYGLKGMIDASLHIKMGSFDGGASDKIIPLEFKTGKATIGQALSLYFLQAAIEHRAQVILYTLLMSERYQNRDVDSGLIYYLHTDQTLGIKVQRSDLIGIIMRRNELATDILKASTVQILPPMLRSPSICKSCRHLNICTVYHKAHGGDSHSSGLDELFNSLVDHLTISHSDFLRHWDRLIDLESKASSVYSLSTRYIYHFVCNNAHLEVKNKAVVYLASSPANSLDCNLRCGDYVVLSTESGYNSVANGVIVDISHFNVSVALPRRLRLPGSISSSDENNLANEIWRIDKDEVSSSYAIQSYTIVSSNQESSHLRKMIVDLEAPMFDSGGIVSQDPAISYVRSEVTLNDDQRRAIHKMLYAKDYALILGMPGTGKTSTLVHAVKALLIRGASILLTSYTNSAVDNLLLKLKAKGIDFIRIGRQEAVHCGIREHCLSGKQSLEDVRRRMEHVRVVGVTCLGINHPLLAKRKFDICIMDEAGQTTLPVSLGPLMLAKKFVLVGDHYQLPPLVQSTEAEENGMGISLFCRLSENVCGIMELSNALIYGNRLRCGSPDIANAKIKISSAEPLTSWLKEVLDPDRSVIFINTGTDQRDVAGDDIGVITPYNAQVDLIRSIVGTNVEIHTIDKYQGRDKDCILVSFVRSSEQSTRFGTSLLGDWHRINVALTRPKKKLIMVGSCRTLSRIPLLKLLIEKVSEGGGILTVSDREIRRMKLLKRCGRG</sequence>
<dbReference type="GO" id="GO:0006281">
    <property type="term" value="P:DNA repair"/>
    <property type="evidence" value="ECO:0007669"/>
    <property type="project" value="UniProtKB-KW"/>
</dbReference>
<dbReference type="CDD" id="cd18808">
    <property type="entry name" value="SF1_C_Upf1"/>
    <property type="match status" value="1"/>
</dbReference>
<dbReference type="GO" id="GO:0006260">
    <property type="term" value="P:DNA replication"/>
    <property type="evidence" value="ECO:0007669"/>
    <property type="project" value="UniProtKB-KW"/>
</dbReference>
<dbReference type="InterPro" id="IPR026851">
    <property type="entry name" value="Dna2/JHS1_DEXXQ-box"/>
</dbReference>
<gene>
    <name evidence="25" type="ORF">SI7747_13016122</name>
</gene>
<dbReference type="InterPro" id="IPR041677">
    <property type="entry name" value="DNA2/NAM7_AAA_11"/>
</dbReference>
<dbReference type="CDD" id="cd18041">
    <property type="entry name" value="DEXXQc_DNA2"/>
    <property type="match status" value="1"/>
</dbReference>
<dbReference type="GO" id="GO:0016787">
    <property type="term" value="F:hydrolase activity"/>
    <property type="evidence" value="ECO:0007669"/>
    <property type="project" value="UniProtKB-KW"/>
</dbReference>
<keyword evidence="5" id="KW-0004">4Fe-4S</keyword>
<evidence type="ECO:0000256" key="1">
    <source>
        <dbReference type="ARBA" id="ARBA00001966"/>
    </source>
</evidence>
<accession>A0A7I8JHR8</accession>
<feature type="region of interest" description="Disordered" evidence="21">
    <location>
        <begin position="1"/>
        <end position="101"/>
    </location>
</feature>
<evidence type="ECO:0000256" key="18">
    <source>
        <dbReference type="ARBA" id="ARBA00023242"/>
    </source>
</evidence>
<evidence type="ECO:0000256" key="21">
    <source>
        <dbReference type="SAM" id="MobiDB-lite"/>
    </source>
</evidence>
<keyword evidence="12" id="KW-0347">Helicase</keyword>
<proteinExistence type="inferred from homology"/>
<evidence type="ECO:0000259" key="24">
    <source>
        <dbReference type="Pfam" id="PF13087"/>
    </source>
</evidence>
<reference evidence="25 26" key="1">
    <citation type="submission" date="2019-12" db="EMBL/GenBank/DDBJ databases">
        <authorList>
            <person name="Scholz U."/>
            <person name="Mascher M."/>
            <person name="Fiebig A."/>
        </authorList>
    </citation>
    <scope>NUCLEOTIDE SEQUENCE</scope>
</reference>
<keyword evidence="19" id="KW-0511">Multifunctional enzyme</keyword>
<evidence type="ECO:0000256" key="20">
    <source>
        <dbReference type="ARBA" id="ARBA00047995"/>
    </source>
</evidence>
<dbReference type="Gene3D" id="3.40.50.300">
    <property type="entry name" value="P-loop containing nucleotide triphosphate hydrolases"/>
    <property type="match status" value="2"/>
</dbReference>
<evidence type="ECO:0000256" key="3">
    <source>
        <dbReference type="ARBA" id="ARBA00007913"/>
    </source>
</evidence>
<organism evidence="25">
    <name type="scientific">Spirodela intermedia</name>
    <name type="common">Intermediate duckweed</name>
    <dbReference type="NCBI Taxonomy" id="51605"/>
    <lineage>
        <taxon>Eukaryota</taxon>
        <taxon>Viridiplantae</taxon>
        <taxon>Streptophyta</taxon>
        <taxon>Embryophyta</taxon>
        <taxon>Tracheophyta</taxon>
        <taxon>Spermatophyta</taxon>
        <taxon>Magnoliopsida</taxon>
        <taxon>Liliopsida</taxon>
        <taxon>Araceae</taxon>
        <taxon>Lemnoideae</taxon>
        <taxon>Spirodela</taxon>
    </lineage>
</organism>
<dbReference type="InterPro" id="IPR027417">
    <property type="entry name" value="P-loop_NTPase"/>
</dbReference>
<dbReference type="FunFam" id="3.40.50.300:FF:001302">
    <property type="entry name" value="DNA replication ATP-dependent helicase/nuclease DNA2"/>
    <property type="match status" value="1"/>
</dbReference>
<keyword evidence="14" id="KW-0408">Iron</keyword>
<feature type="domain" description="DNA2/NAM7 helicase helicase" evidence="23">
    <location>
        <begin position="959"/>
        <end position="1025"/>
    </location>
</feature>
<dbReference type="InterPro" id="IPR014808">
    <property type="entry name" value="DNA_replication_fac_Dna2_N"/>
</dbReference>
<dbReference type="InterPro" id="IPR041679">
    <property type="entry name" value="DNA2/NAM7-like_C"/>
</dbReference>
<dbReference type="AlphaFoldDB" id="A0A7I8JHR8"/>
<evidence type="ECO:0000313" key="25">
    <source>
        <dbReference type="EMBL" id="CAA2630476.1"/>
    </source>
</evidence>
<dbReference type="SUPFAM" id="SSF52540">
    <property type="entry name" value="P-loop containing nucleoside triphosphate hydrolases"/>
    <property type="match status" value="1"/>
</dbReference>
<keyword evidence="10" id="KW-0227">DNA damage</keyword>
<dbReference type="GO" id="GO:0004518">
    <property type="term" value="F:nuclease activity"/>
    <property type="evidence" value="ECO:0007669"/>
    <property type="project" value="UniProtKB-KW"/>
</dbReference>
<comment type="similarity">
    <text evidence="3">Belongs to the DNA2/NAM7 helicase family.</text>
</comment>
<keyword evidence="18" id="KW-0539">Nucleus</keyword>
<keyword evidence="6" id="KW-0235">DNA replication</keyword>
<comment type="cofactor">
    <cofactor evidence="1">
        <name>[4Fe-4S] cluster</name>
        <dbReference type="ChEBI" id="CHEBI:49883"/>
    </cofactor>
</comment>
<evidence type="ECO:0000256" key="6">
    <source>
        <dbReference type="ARBA" id="ARBA00022705"/>
    </source>
</evidence>
<dbReference type="InterPro" id="IPR051827">
    <property type="entry name" value="Cas4_exonuclease"/>
</dbReference>
<evidence type="ECO:0000256" key="10">
    <source>
        <dbReference type="ARBA" id="ARBA00022763"/>
    </source>
</evidence>
<evidence type="ECO:0000256" key="14">
    <source>
        <dbReference type="ARBA" id="ARBA00023004"/>
    </source>
</evidence>
<protein>
    <recommendedName>
        <fullName evidence="4">DNA helicase</fullName>
        <ecNumber evidence="4">3.6.4.12</ecNumber>
    </recommendedName>
</protein>
<dbReference type="PANTHER" id="PTHR36531:SF6">
    <property type="entry name" value="DNA REPLICATION ATP-DEPENDENT HELICASE_NUCLEASE DNA2"/>
    <property type="match status" value="1"/>
</dbReference>
<evidence type="ECO:0000256" key="17">
    <source>
        <dbReference type="ARBA" id="ARBA00023204"/>
    </source>
</evidence>
<evidence type="ECO:0000259" key="23">
    <source>
        <dbReference type="Pfam" id="PF13086"/>
    </source>
</evidence>
<evidence type="ECO:0000256" key="13">
    <source>
        <dbReference type="ARBA" id="ARBA00022840"/>
    </source>
</evidence>
<evidence type="ECO:0000259" key="22">
    <source>
        <dbReference type="Pfam" id="PF08696"/>
    </source>
</evidence>
<keyword evidence="13" id="KW-0067">ATP-binding</keyword>
<dbReference type="EMBL" id="CACRZD030000013">
    <property type="protein sequence ID" value="CAA6669719.1"/>
    <property type="molecule type" value="Genomic_DNA"/>
</dbReference>
<dbReference type="Pfam" id="PF13087">
    <property type="entry name" value="AAA_12"/>
    <property type="match status" value="1"/>
</dbReference>
<comment type="subcellular location">
    <subcellularLocation>
        <location evidence="2">Nucleus</location>
    </subcellularLocation>
</comment>
<keyword evidence="9" id="KW-0547">Nucleotide-binding</keyword>
<dbReference type="GO" id="GO:0005524">
    <property type="term" value="F:ATP binding"/>
    <property type="evidence" value="ECO:0007669"/>
    <property type="project" value="UniProtKB-KW"/>
</dbReference>
<dbReference type="InterPro" id="IPR011604">
    <property type="entry name" value="PDDEXK-like_dom_sf"/>
</dbReference>
<dbReference type="PANTHER" id="PTHR36531">
    <property type="entry name" value="CRISPR-ASSOCIATED EXONUCLEASE CAS4"/>
    <property type="match status" value="1"/>
</dbReference>
<evidence type="ECO:0000256" key="7">
    <source>
        <dbReference type="ARBA" id="ARBA00022722"/>
    </source>
</evidence>
<keyword evidence="16" id="KW-0238">DNA-binding</keyword>
<evidence type="ECO:0000313" key="26">
    <source>
        <dbReference type="Proteomes" id="UP001189122"/>
    </source>
</evidence>
<dbReference type="EMBL" id="LR743600">
    <property type="protein sequence ID" value="CAA2630476.1"/>
    <property type="molecule type" value="Genomic_DNA"/>
</dbReference>
<dbReference type="InterPro" id="IPR047187">
    <property type="entry name" value="SF1_C_Upf1"/>
</dbReference>